<keyword evidence="1 2" id="KW-0378">Hydrolase</keyword>
<dbReference type="PANTHER" id="PTHR43546">
    <property type="entry name" value="UPF0173 METAL-DEPENDENT HYDROLASE MJ1163-RELATED"/>
    <property type="match status" value="1"/>
</dbReference>
<protein>
    <recommendedName>
        <fullName evidence="2">UPF0173 metal-dependent hydrolase GCM10007108_15130</fullName>
    </recommendedName>
</protein>
<comment type="similarity">
    <text evidence="2">Belongs to the UPF0173 family.</text>
</comment>
<dbReference type="EMBL" id="BMNY01000003">
    <property type="protein sequence ID" value="GGM77908.1"/>
    <property type="molecule type" value="Genomic_DNA"/>
</dbReference>
<dbReference type="SUPFAM" id="SSF56281">
    <property type="entry name" value="Metallo-hydrolase/oxidoreductase"/>
    <property type="match status" value="1"/>
</dbReference>
<name>A0AA37FA40_9ARCH</name>
<keyword evidence="5" id="KW-1185">Reference proteome</keyword>
<dbReference type="Pfam" id="PF13483">
    <property type="entry name" value="Lactamase_B_3"/>
    <property type="match status" value="1"/>
</dbReference>
<evidence type="ECO:0000313" key="5">
    <source>
        <dbReference type="Proteomes" id="UP000632195"/>
    </source>
</evidence>
<dbReference type="GO" id="GO:0016787">
    <property type="term" value="F:hydrolase activity"/>
    <property type="evidence" value="ECO:0007669"/>
    <property type="project" value="UniProtKB-UniRule"/>
</dbReference>
<dbReference type="NCBIfam" id="NF001911">
    <property type="entry name" value="PRK00685.1"/>
    <property type="match status" value="1"/>
</dbReference>
<evidence type="ECO:0000259" key="3">
    <source>
        <dbReference type="SMART" id="SM00849"/>
    </source>
</evidence>
<dbReference type="InterPro" id="IPR022877">
    <property type="entry name" value="UPF0173"/>
</dbReference>
<accession>A0AA37FA40</accession>
<evidence type="ECO:0000256" key="2">
    <source>
        <dbReference type="HAMAP-Rule" id="MF_00457"/>
    </source>
</evidence>
<proteinExistence type="inferred from homology"/>
<dbReference type="InterPro" id="IPR050114">
    <property type="entry name" value="UPF0173_UPF0282_UlaG_hydrolase"/>
</dbReference>
<reference evidence="4" key="1">
    <citation type="journal article" date="2014" name="Int. J. Syst. Evol. Microbiol.">
        <title>Complete genome sequence of Corynebacterium casei LMG S-19264T (=DSM 44701T), isolated from a smear-ripened cheese.</title>
        <authorList>
            <consortium name="US DOE Joint Genome Institute (JGI-PGF)"/>
            <person name="Walter F."/>
            <person name="Albersmeier A."/>
            <person name="Kalinowski J."/>
            <person name="Ruckert C."/>
        </authorList>
    </citation>
    <scope>NUCLEOTIDE SEQUENCE</scope>
    <source>
        <strain evidence="4">JCM 13583</strain>
    </source>
</reference>
<dbReference type="InterPro" id="IPR036866">
    <property type="entry name" value="RibonucZ/Hydroxyglut_hydro"/>
</dbReference>
<dbReference type="AlphaFoldDB" id="A0AA37FA40"/>
<dbReference type="Gene3D" id="3.60.15.10">
    <property type="entry name" value="Ribonuclease Z/Hydroxyacylglutathione hydrolase-like"/>
    <property type="match status" value="1"/>
</dbReference>
<dbReference type="Proteomes" id="UP000632195">
    <property type="component" value="Unassembled WGS sequence"/>
</dbReference>
<comment type="caution">
    <text evidence="4">The sequence shown here is derived from an EMBL/GenBank/DDBJ whole genome shotgun (WGS) entry which is preliminary data.</text>
</comment>
<dbReference type="InterPro" id="IPR001279">
    <property type="entry name" value="Metallo-B-lactamas"/>
</dbReference>
<organism evidence="4 5">
    <name type="scientific">Thermogymnomonas acidicola</name>
    <dbReference type="NCBI Taxonomy" id="399579"/>
    <lineage>
        <taxon>Archaea</taxon>
        <taxon>Methanobacteriati</taxon>
        <taxon>Thermoplasmatota</taxon>
        <taxon>Thermoplasmata</taxon>
        <taxon>Thermoplasmatales</taxon>
        <taxon>Thermogymnomonas</taxon>
    </lineage>
</organism>
<dbReference type="HAMAP" id="MF_00457">
    <property type="entry name" value="UPF0173"/>
    <property type="match status" value="1"/>
</dbReference>
<gene>
    <name evidence="4" type="ORF">GCM10007108_15130</name>
</gene>
<sequence>MLKNMDDKLRLTWHGHACFTIDTGKKVVVDPFIEGNPVAKVKKDDIKADAVVISHGHFDHVGDAVYIARKNKAPIVTMVELAWILGEENKDVQVIGINLSGSTEVNGIRFTAVPAYHSTGYNGKYGGAASGFVIEHNGFTLYHAGDTGVFKDMELIGELYRPQISMLPIGGFYTMSPREAAYAVKMLRSKVTIPMHYNTFDAIKQDPQKFKVEAEKNGTRVVIMGVEETREFSRAELT</sequence>
<evidence type="ECO:0000313" key="4">
    <source>
        <dbReference type="EMBL" id="GGM77908.1"/>
    </source>
</evidence>
<evidence type="ECO:0000256" key="1">
    <source>
        <dbReference type="ARBA" id="ARBA00022801"/>
    </source>
</evidence>
<dbReference type="PANTHER" id="PTHR43546:SF3">
    <property type="entry name" value="UPF0173 METAL-DEPENDENT HYDROLASE MJ1163"/>
    <property type="match status" value="1"/>
</dbReference>
<feature type="domain" description="Metallo-beta-lactamase" evidence="3">
    <location>
        <begin position="15"/>
        <end position="196"/>
    </location>
</feature>
<dbReference type="SMART" id="SM00849">
    <property type="entry name" value="Lactamase_B"/>
    <property type="match status" value="1"/>
</dbReference>
<reference evidence="4" key="2">
    <citation type="submission" date="2022-09" db="EMBL/GenBank/DDBJ databases">
        <authorList>
            <person name="Sun Q."/>
            <person name="Ohkuma M."/>
        </authorList>
    </citation>
    <scope>NUCLEOTIDE SEQUENCE</scope>
    <source>
        <strain evidence="4">JCM 13583</strain>
    </source>
</reference>